<name>A0ABX4HY71_9GAMM</name>
<dbReference type="SUPFAM" id="SSF48452">
    <property type="entry name" value="TPR-like"/>
    <property type="match status" value="2"/>
</dbReference>
<comment type="caution">
    <text evidence="3">The sequence shown here is derived from an EMBL/GenBank/DDBJ whole genome shotgun (WGS) entry which is preliminary data.</text>
</comment>
<dbReference type="InterPro" id="IPR026634">
    <property type="entry name" value="TPST-like"/>
</dbReference>
<dbReference type="Pfam" id="PF14559">
    <property type="entry name" value="TPR_19"/>
    <property type="match status" value="1"/>
</dbReference>
<organism evidence="3 4">
    <name type="scientific">Microbulbifer flavimaris</name>
    <dbReference type="NCBI Taxonomy" id="1781068"/>
    <lineage>
        <taxon>Bacteria</taxon>
        <taxon>Pseudomonadati</taxon>
        <taxon>Pseudomonadota</taxon>
        <taxon>Gammaproteobacteria</taxon>
        <taxon>Cellvibrionales</taxon>
        <taxon>Microbulbiferaceae</taxon>
        <taxon>Microbulbifer</taxon>
    </lineage>
</organism>
<dbReference type="SMART" id="SM00028">
    <property type="entry name" value="TPR"/>
    <property type="match status" value="5"/>
</dbReference>
<reference evidence="3" key="1">
    <citation type="submission" date="2017-08" db="EMBL/GenBank/DDBJ databases">
        <title>Microbulbifer marisrubri sp. nov., a halophilic alphaproteobacterium isolated from marine sediment of the Yellow Sea, China.</title>
        <authorList>
            <person name="Zhang G."/>
            <person name="Xiong Q."/>
        </authorList>
    </citation>
    <scope>NUCLEOTIDE SEQUENCE [LARGE SCALE GENOMIC DNA]</scope>
    <source>
        <strain evidence="3">WRN-8</strain>
    </source>
</reference>
<keyword evidence="1" id="KW-0808">Transferase</keyword>
<accession>A0ABX4HY71</accession>
<dbReference type="Gene3D" id="1.25.40.10">
    <property type="entry name" value="Tetratricopeptide repeat domain"/>
    <property type="match status" value="1"/>
</dbReference>
<dbReference type="PROSITE" id="PS50005">
    <property type="entry name" value="TPR"/>
    <property type="match status" value="2"/>
</dbReference>
<evidence type="ECO:0000256" key="2">
    <source>
        <dbReference type="PROSITE-ProRule" id="PRU00339"/>
    </source>
</evidence>
<dbReference type="SUPFAM" id="SSF52540">
    <property type="entry name" value="P-loop containing nucleoside triphosphate hydrolases"/>
    <property type="match status" value="1"/>
</dbReference>
<gene>
    <name evidence="3" type="ORF">AWR36_010150</name>
</gene>
<dbReference type="InterPro" id="IPR011990">
    <property type="entry name" value="TPR-like_helical_dom_sf"/>
</dbReference>
<keyword evidence="4" id="KW-1185">Reference proteome</keyword>
<sequence length="526" mass="59484">MVQPDIDDTLRQVREAVSGKDWRTATALCIDILKRDPRQADAHLVLGLASAEAGKIDMALRAFDTVLKIDPARFDARVQKARCLVQAGRHAEAEREADRCIQPAQENAKLLDLLATVYSHIGKQEKAAPLISRATTLAPDDIAILSNAAAIQLFVDQKQEAIGNLQRVLEHRPDHGRSHWQLAKARRAEGREHCAVMESLLEAGNDDVGRAIYLHYALAKEYEDLECWEDAWAHYAEGATLQRQRIQYDFRDDRALFDTLRQRFDQRWFSDTAEAENTTGAQPVFILGLPRSGSTLVERIVASHSRVESLGELAQWPLAVKRLSNIRQPGLFRADIAAQAATMDLQRAADLYLQDTVYLRGATPLFTDKLPSNFLYLPLLAKAFPQARLVHVYRNPMDSCFAMYKQLFADAYPFSYTLEELADYYIGYHGLMAHWRNLLGKRLIEVNYDQLVQGQEAQTRALLDRLELPFEAACLEFHRSSGAAATASATQVRQPMHRRSVGRWRQFASHLQPLRQRLEAAGFPVE</sequence>
<dbReference type="PANTHER" id="PTHR12788">
    <property type="entry name" value="PROTEIN-TYROSINE SULFOTRANSFERASE 2"/>
    <property type="match status" value="1"/>
</dbReference>
<keyword evidence="2" id="KW-0802">TPR repeat</keyword>
<dbReference type="Proteomes" id="UP000218427">
    <property type="component" value="Unassembled WGS sequence"/>
</dbReference>
<dbReference type="Pfam" id="PF13469">
    <property type="entry name" value="Sulfotransfer_3"/>
    <property type="match status" value="1"/>
</dbReference>
<dbReference type="InterPro" id="IPR019734">
    <property type="entry name" value="TPR_rpt"/>
</dbReference>
<dbReference type="PANTHER" id="PTHR12788:SF10">
    <property type="entry name" value="PROTEIN-TYROSINE SULFOTRANSFERASE"/>
    <property type="match status" value="1"/>
</dbReference>
<dbReference type="InterPro" id="IPR027417">
    <property type="entry name" value="P-loop_NTPase"/>
</dbReference>
<feature type="repeat" description="TPR" evidence="2">
    <location>
        <begin position="108"/>
        <end position="141"/>
    </location>
</feature>
<protein>
    <submittedName>
        <fullName evidence="3">Sulfotransferase family protein</fullName>
    </submittedName>
</protein>
<dbReference type="Gene3D" id="3.40.50.300">
    <property type="entry name" value="P-loop containing nucleotide triphosphate hydrolases"/>
    <property type="match status" value="1"/>
</dbReference>
<evidence type="ECO:0000313" key="3">
    <source>
        <dbReference type="EMBL" id="PCO05084.1"/>
    </source>
</evidence>
<feature type="repeat" description="TPR" evidence="2">
    <location>
        <begin position="40"/>
        <end position="73"/>
    </location>
</feature>
<evidence type="ECO:0000313" key="4">
    <source>
        <dbReference type="Proteomes" id="UP000218427"/>
    </source>
</evidence>
<dbReference type="EMBL" id="LRFG02000003">
    <property type="protein sequence ID" value="PCO05084.1"/>
    <property type="molecule type" value="Genomic_DNA"/>
</dbReference>
<proteinExistence type="predicted"/>
<dbReference type="RefSeq" id="WP_067084407.1">
    <property type="nucleotide sequence ID" value="NZ_LRFG02000003.1"/>
</dbReference>
<evidence type="ECO:0000256" key="1">
    <source>
        <dbReference type="ARBA" id="ARBA00022679"/>
    </source>
</evidence>